<evidence type="ECO:0000256" key="1">
    <source>
        <dbReference type="ARBA" id="ARBA00005750"/>
    </source>
</evidence>
<dbReference type="InterPro" id="IPR016667">
    <property type="entry name" value="Caps_polysacc_synth_CpsB/CapC"/>
</dbReference>
<dbReference type="AlphaFoldDB" id="A0A1I1KSQ2"/>
<proteinExistence type="inferred from homology"/>
<dbReference type="eggNOG" id="COG4464">
    <property type="taxonomic scope" value="Bacteria"/>
</dbReference>
<name>A0A1I1KSQ2_RUMAL</name>
<dbReference type="PANTHER" id="PTHR39181:SF1">
    <property type="entry name" value="TYROSINE-PROTEIN PHOSPHATASE YWQE"/>
    <property type="match status" value="1"/>
</dbReference>
<reference evidence="6" key="1">
    <citation type="submission" date="2016-10" db="EMBL/GenBank/DDBJ databases">
        <authorList>
            <person name="de Groot N.N."/>
        </authorList>
    </citation>
    <scope>NUCLEOTIDE SEQUENCE [LARGE SCALE GENOMIC DNA]</scope>
    <source>
        <strain evidence="6">AR67</strain>
    </source>
</reference>
<protein>
    <recommendedName>
        <fullName evidence="2">protein-tyrosine-phosphatase</fullName>
        <ecNumber evidence="2">3.1.3.48</ecNumber>
    </recommendedName>
</protein>
<dbReference type="OrthoDB" id="9788539at2"/>
<sequence>MLIDFHSHFLPKIDDGSRSIDESLQILDIMAKGGIDTIVATPHFYCTEQSVESFLENRTKAYEELKPNLRPEHPDIHFGAEVLYDHSLVNYEKLPQLCIEGTNWLLLEMPYTDLDDKIINGVASITERGDVKVFIAHIERYLNFTSMKRLEQLMRLEVLGQINAKSLTSFMSKRRCMKLIEHGYVHVLGSDYHRIGRGDVTVDIGYNIITGNKKFDDFAEYAENNGRKILADEPLGSII</sequence>
<keyword evidence="4" id="KW-0904">Protein phosphatase</keyword>
<dbReference type="GO" id="GO:0030145">
    <property type="term" value="F:manganese ion binding"/>
    <property type="evidence" value="ECO:0007669"/>
    <property type="project" value="InterPro"/>
</dbReference>
<dbReference type="EMBL" id="FOKQ01000017">
    <property type="protein sequence ID" value="SFC63864.1"/>
    <property type="molecule type" value="Genomic_DNA"/>
</dbReference>
<dbReference type="InterPro" id="IPR016195">
    <property type="entry name" value="Pol/histidinol_Pase-like"/>
</dbReference>
<keyword evidence="3" id="KW-0378">Hydrolase</keyword>
<comment type="catalytic activity">
    <reaction evidence="5">
        <text>O-phospho-L-tyrosyl-[protein] + H2O = L-tyrosyl-[protein] + phosphate</text>
        <dbReference type="Rhea" id="RHEA:10684"/>
        <dbReference type="Rhea" id="RHEA-COMP:10136"/>
        <dbReference type="Rhea" id="RHEA-COMP:20101"/>
        <dbReference type="ChEBI" id="CHEBI:15377"/>
        <dbReference type="ChEBI" id="CHEBI:43474"/>
        <dbReference type="ChEBI" id="CHEBI:46858"/>
        <dbReference type="ChEBI" id="CHEBI:61978"/>
        <dbReference type="EC" id="3.1.3.48"/>
    </reaction>
</comment>
<dbReference type="PANTHER" id="PTHR39181">
    <property type="entry name" value="TYROSINE-PROTEIN PHOSPHATASE YWQE"/>
    <property type="match status" value="1"/>
</dbReference>
<dbReference type="SUPFAM" id="SSF89550">
    <property type="entry name" value="PHP domain-like"/>
    <property type="match status" value="1"/>
</dbReference>
<evidence type="ECO:0000313" key="6">
    <source>
        <dbReference type="EMBL" id="SFC63864.1"/>
    </source>
</evidence>
<evidence type="ECO:0000256" key="5">
    <source>
        <dbReference type="ARBA" id="ARBA00051722"/>
    </source>
</evidence>
<evidence type="ECO:0000256" key="3">
    <source>
        <dbReference type="ARBA" id="ARBA00022801"/>
    </source>
</evidence>
<dbReference type="PIRSF" id="PIRSF016557">
    <property type="entry name" value="Caps_synth_CpsB"/>
    <property type="match status" value="1"/>
</dbReference>
<organism evidence="6">
    <name type="scientific">Ruminococcus albus</name>
    <dbReference type="NCBI Taxonomy" id="1264"/>
    <lineage>
        <taxon>Bacteria</taxon>
        <taxon>Bacillati</taxon>
        <taxon>Bacillota</taxon>
        <taxon>Clostridia</taxon>
        <taxon>Eubacteriales</taxon>
        <taxon>Oscillospiraceae</taxon>
        <taxon>Ruminococcus</taxon>
    </lineage>
</organism>
<evidence type="ECO:0000256" key="4">
    <source>
        <dbReference type="ARBA" id="ARBA00022912"/>
    </source>
</evidence>
<comment type="similarity">
    <text evidence="1">Belongs to the metallo-dependent hydrolases superfamily. CpsB/CapC family.</text>
</comment>
<dbReference type="Gene3D" id="3.20.20.140">
    <property type="entry name" value="Metal-dependent hydrolases"/>
    <property type="match status" value="1"/>
</dbReference>
<dbReference type="RefSeq" id="WP_074961573.1">
    <property type="nucleotide sequence ID" value="NZ_FOKQ01000017.1"/>
</dbReference>
<dbReference type="Proteomes" id="UP000182192">
    <property type="component" value="Unassembled WGS sequence"/>
</dbReference>
<dbReference type="EC" id="3.1.3.48" evidence="2"/>
<evidence type="ECO:0000256" key="2">
    <source>
        <dbReference type="ARBA" id="ARBA00013064"/>
    </source>
</evidence>
<accession>A0A1I1KSQ2</accession>
<dbReference type="GO" id="GO:0004725">
    <property type="term" value="F:protein tyrosine phosphatase activity"/>
    <property type="evidence" value="ECO:0007669"/>
    <property type="project" value="UniProtKB-EC"/>
</dbReference>
<dbReference type="Pfam" id="PF19567">
    <property type="entry name" value="CpsB_CapC"/>
    <property type="match status" value="1"/>
</dbReference>
<gene>
    <name evidence="6" type="ORF">SAMN02910406_02074</name>
</gene>